<evidence type="ECO:0000313" key="1">
    <source>
        <dbReference type="EMBL" id="EAA29301.1"/>
    </source>
</evidence>
<evidence type="ECO:0000313" key="2">
    <source>
        <dbReference type="Proteomes" id="UP000001805"/>
    </source>
</evidence>
<sequence>MRRRVRGWTAQRTCARILNVTCRSEEAEVRERPEAEPDVGGQPVLRRRHVCAPPPVILYEESVVVSVSYKGVGEASE</sequence>
<dbReference type="KEGG" id="ncr:NCU07744"/>
<dbReference type="RefSeq" id="XP_958537.1">
    <property type="nucleotide sequence ID" value="XM_953444.1"/>
</dbReference>
<proteinExistence type="predicted"/>
<dbReference type="Proteomes" id="UP000001805">
    <property type="component" value="Chromosome 2, Linkage Group V"/>
</dbReference>
<organism evidence="1 2">
    <name type="scientific">Neurospora crassa (strain ATCC 24698 / 74-OR23-1A / CBS 708.71 / DSM 1257 / FGSC 987)</name>
    <dbReference type="NCBI Taxonomy" id="367110"/>
    <lineage>
        <taxon>Eukaryota</taxon>
        <taxon>Fungi</taxon>
        <taxon>Dikarya</taxon>
        <taxon>Ascomycota</taxon>
        <taxon>Pezizomycotina</taxon>
        <taxon>Sordariomycetes</taxon>
        <taxon>Sordariomycetidae</taxon>
        <taxon>Sordariales</taxon>
        <taxon>Sordariaceae</taxon>
        <taxon>Neurospora</taxon>
    </lineage>
</organism>
<gene>
    <name evidence="1" type="ORF">NCU07744</name>
</gene>
<name>Q7S1T4_NEUCR</name>
<dbReference type="InParanoid" id="Q7S1T4"/>
<dbReference type="GeneID" id="3874691"/>
<keyword evidence="2" id="KW-1185">Reference proteome</keyword>
<dbReference type="EMBL" id="CM002240">
    <property type="protein sequence ID" value="EAA29301.1"/>
    <property type="molecule type" value="Genomic_DNA"/>
</dbReference>
<accession>Q7S1T4</accession>
<dbReference type="AlphaFoldDB" id="Q7S1T4"/>
<dbReference type="VEuPathDB" id="FungiDB:NCU07744"/>
<reference evidence="1 2" key="1">
    <citation type="journal article" date="2003" name="Nature">
        <title>The genome sequence of the filamentous fungus Neurospora crassa.</title>
        <authorList>
            <person name="Galagan J.E."/>
            <person name="Calvo S.E."/>
            <person name="Borkovich K.A."/>
            <person name="Selker E.U."/>
            <person name="Read N.D."/>
            <person name="Jaffe D."/>
            <person name="FitzHugh W."/>
            <person name="Ma L.J."/>
            <person name="Smirnov S."/>
            <person name="Purcell S."/>
            <person name="Rehman B."/>
            <person name="Elkins T."/>
            <person name="Engels R."/>
            <person name="Wang S."/>
            <person name="Nielsen C.B."/>
            <person name="Butler J."/>
            <person name="Endrizzi M."/>
            <person name="Qui D."/>
            <person name="Ianakiev P."/>
            <person name="Bell-Pedersen D."/>
            <person name="Nelson M.A."/>
            <person name="Werner-Washburne M."/>
            <person name="Selitrennikoff C.P."/>
            <person name="Kinsey J.A."/>
            <person name="Braun E.L."/>
            <person name="Zelter A."/>
            <person name="Schulte U."/>
            <person name="Kothe G.O."/>
            <person name="Jedd G."/>
            <person name="Mewes W."/>
            <person name="Staben C."/>
            <person name="Marcotte E."/>
            <person name="Greenberg D."/>
            <person name="Roy A."/>
            <person name="Foley K."/>
            <person name="Naylor J."/>
            <person name="Stange-Thomann N."/>
            <person name="Barrett R."/>
            <person name="Gnerre S."/>
            <person name="Kamal M."/>
            <person name="Kamvysselis M."/>
            <person name="Mauceli E."/>
            <person name="Bielke C."/>
            <person name="Rudd S."/>
            <person name="Frishman D."/>
            <person name="Krystofova S."/>
            <person name="Rasmussen C."/>
            <person name="Metzenberg R.L."/>
            <person name="Perkins D.D."/>
            <person name="Kroken S."/>
            <person name="Cogoni C."/>
            <person name="Macino G."/>
            <person name="Catcheside D."/>
            <person name="Li W."/>
            <person name="Pratt R.J."/>
            <person name="Osmani S.A."/>
            <person name="DeSouza C.P."/>
            <person name="Glass L."/>
            <person name="Orbach M.J."/>
            <person name="Berglund J.A."/>
            <person name="Voelker R."/>
            <person name="Yarden O."/>
            <person name="Plamann M."/>
            <person name="Seiler S."/>
            <person name="Dunlap J."/>
            <person name="Radford A."/>
            <person name="Aramayo R."/>
            <person name="Natvig D.O."/>
            <person name="Alex L.A."/>
            <person name="Mannhaupt G."/>
            <person name="Ebbole D.J."/>
            <person name="Freitag M."/>
            <person name="Paulsen I."/>
            <person name="Sachs M.S."/>
            <person name="Lander E.S."/>
            <person name="Nusbaum C."/>
            <person name="Birren B."/>
        </authorList>
    </citation>
    <scope>NUCLEOTIDE SEQUENCE [LARGE SCALE GENOMIC DNA]</scope>
    <source>
        <strain evidence="2">ATCC 24698 / 74-OR23-1A / CBS 708.71 / DSM 1257 / FGSC 987</strain>
    </source>
</reference>
<protein>
    <submittedName>
        <fullName evidence="1">Uncharacterized protein</fullName>
    </submittedName>
</protein>
<dbReference type="PaxDb" id="5141-EFNCRP00000007957"/>
<dbReference type="HOGENOM" id="CLU_2638643_0_0_1"/>